<dbReference type="InterPro" id="IPR050276">
    <property type="entry name" value="MshD_Acetyltransferase"/>
</dbReference>
<dbReference type="AlphaFoldDB" id="A0A7W6CQ31"/>
<reference evidence="2 3" key="1">
    <citation type="submission" date="2020-08" db="EMBL/GenBank/DDBJ databases">
        <title>Genomic Encyclopedia of Type Strains, Phase IV (KMG-IV): sequencing the most valuable type-strain genomes for metagenomic binning, comparative biology and taxonomic classification.</title>
        <authorList>
            <person name="Goeker M."/>
        </authorList>
    </citation>
    <scope>NUCLEOTIDE SEQUENCE [LARGE SCALE GENOMIC DNA]</scope>
    <source>
        <strain evidence="2 3">DSM 26575</strain>
    </source>
</reference>
<protein>
    <submittedName>
        <fullName evidence="2">Ribosomal-protein-alanine N-acetyltransferase</fullName>
        <ecNumber evidence="2">2.3.1.267</ecNumber>
    </submittedName>
</protein>
<keyword evidence="2" id="KW-0012">Acyltransferase</keyword>
<dbReference type="GO" id="GO:0008999">
    <property type="term" value="F:protein-N-terminal-alanine acetyltransferase activity"/>
    <property type="evidence" value="ECO:0007669"/>
    <property type="project" value="UniProtKB-EC"/>
</dbReference>
<keyword evidence="3" id="KW-1185">Reference proteome</keyword>
<organism evidence="2 3">
    <name type="scientific">Rhizobium metallidurans</name>
    <dbReference type="NCBI Taxonomy" id="1265931"/>
    <lineage>
        <taxon>Bacteria</taxon>
        <taxon>Pseudomonadati</taxon>
        <taxon>Pseudomonadota</taxon>
        <taxon>Alphaproteobacteria</taxon>
        <taxon>Hyphomicrobiales</taxon>
        <taxon>Rhizobiaceae</taxon>
        <taxon>Rhizobium/Agrobacterium group</taxon>
        <taxon>Rhizobium</taxon>
    </lineage>
</organism>
<keyword evidence="2" id="KW-0808">Transferase</keyword>
<proteinExistence type="predicted"/>
<evidence type="ECO:0000313" key="2">
    <source>
        <dbReference type="EMBL" id="MBB3964094.1"/>
    </source>
</evidence>
<accession>A0A7W6CQ31</accession>
<sequence length="168" mass="18384">MITIRNAHEGEAGALSEIGLRAWQRAMAPIGEADAMAPAARNAFLNFAETRWLTITVIEWHGHTAGWAARENLDETISDFWIDPSFTGHGLGSALLRSIEKEVAEQGLDSVMMQTHAENNEAITFFKKNGYAIHWLSVAYNPKLDRDVPSVGLSKPVSSQGDGPYGAF</sequence>
<evidence type="ECO:0000313" key="3">
    <source>
        <dbReference type="Proteomes" id="UP000582090"/>
    </source>
</evidence>
<dbReference type="EMBL" id="JACIDW010000003">
    <property type="protein sequence ID" value="MBB3964094.1"/>
    <property type="molecule type" value="Genomic_DNA"/>
</dbReference>
<dbReference type="InterPro" id="IPR016181">
    <property type="entry name" value="Acyl_CoA_acyltransferase"/>
</dbReference>
<dbReference type="Pfam" id="PF00583">
    <property type="entry name" value="Acetyltransf_1"/>
    <property type="match status" value="1"/>
</dbReference>
<dbReference type="SUPFAM" id="SSF55729">
    <property type="entry name" value="Acyl-CoA N-acyltransferases (Nat)"/>
    <property type="match status" value="1"/>
</dbReference>
<dbReference type="PANTHER" id="PTHR43617">
    <property type="entry name" value="L-AMINO ACID N-ACETYLTRANSFERASE"/>
    <property type="match status" value="1"/>
</dbReference>
<dbReference type="PROSITE" id="PS51186">
    <property type="entry name" value="GNAT"/>
    <property type="match status" value="1"/>
</dbReference>
<name>A0A7W6CQ31_9HYPH</name>
<evidence type="ECO:0000259" key="1">
    <source>
        <dbReference type="PROSITE" id="PS51186"/>
    </source>
</evidence>
<dbReference type="Gene3D" id="3.40.630.30">
    <property type="match status" value="1"/>
</dbReference>
<dbReference type="Proteomes" id="UP000582090">
    <property type="component" value="Unassembled WGS sequence"/>
</dbReference>
<dbReference type="InterPro" id="IPR000182">
    <property type="entry name" value="GNAT_dom"/>
</dbReference>
<gene>
    <name evidence="2" type="ORF">GGQ67_001733</name>
</gene>
<dbReference type="RefSeq" id="WP_183899731.1">
    <property type="nucleotide sequence ID" value="NZ_JACIDW010000003.1"/>
</dbReference>
<dbReference type="EC" id="2.3.1.267" evidence="2"/>
<dbReference type="CDD" id="cd04301">
    <property type="entry name" value="NAT_SF"/>
    <property type="match status" value="1"/>
</dbReference>
<feature type="domain" description="N-acetyltransferase" evidence="1">
    <location>
        <begin position="2"/>
        <end position="158"/>
    </location>
</feature>
<comment type="caution">
    <text evidence="2">The sequence shown here is derived from an EMBL/GenBank/DDBJ whole genome shotgun (WGS) entry which is preliminary data.</text>
</comment>